<feature type="transmembrane region" description="Helical" evidence="5">
    <location>
        <begin position="1061"/>
        <end position="1084"/>
    </location>
</feature>
<keyword evidence="5" id="KW-0472">Membrane</keyword>
<dbReference type="OrthoDB" id="9990982at2759"/>
<accession>A0A132P0W0</accession>
<dbReference type="PROSITE" id="PS00022">
    <property type="entry name" value="EGF_1"/>
    <property type="match status" value="1"/>
</dbReference>
<comment type="caution">
    <text evidence="7">The sequence shown here is derived from an EMBL/GenBank/DDBJ whole genome shotgun (WGS) entry which is preliminary data.</text>
</comment>
<feature type="domain" description="EGF-like" evidence="6">
    <location>
        <begin position="934"/>
        <end position="969"/>
    </location>
</feature>
<name>A0A132P0W0_GIAIN</name>
<dbReference type="VEuPathDB" id="GiardiaDB:QR46_0092"/>
<reference evidence="7 8" key="1">
    <citation type="journal article" date="2015" name="Mol. Biochem. Parasitol.">
        <title>Identification of polymorphic genes for use in assemblage B genotyping assays through comparative genomics of multiple assemblage B Giardia duodenalis isolates.</title>
        <authorList>
            <person name="Wielinga C."/>
            <person name="Thompson R.C."/>
            <person name="Monis P."/>
            <person name="Ryan U."/>
        </authorList>
    </citation>
    <scope>NUCLEOTIDE SEQUENCE [LARGE SCALE GENOMIC DNA]</scope>
    <source>
        <strain evidence="7 8">BAH15c1</strain>
    </source>
</reference>
<evidence type="ECO:0000256" key="1">
    <source>
        <dbReference type="ARBA" id="ARBA00022536"/>
    </source>
</evidence>
<protein>
    <submittedName>
        <fullName evidence="7">Putative peptidase/ GLUG motif</fullName>
    </submittedName>
</protein>
<proteinExistence type="predicted"/>
<comment type="caution">
    <text evidence="4">Lacks conserved residue(s) required for the propagation of feature annotation.</text>
</comment>
<dbReference type="Gene3D" id="2.160.20.110">
    <property type="match status" value="2"/>
</dbReference>
<evidence type="ECO:0000313" key="8">
    <source>
        <dbReference type="Proteomes" id="UP000070089"/>
    </source>
</evidence>
<dbReference type="InterPro" id="IPR051216">
    <property type="entry name" value="Teneurin"/>
</dbReference>
<keyword evidence="3 4" id="KW-1015">Disulfide bond</keyword>
<dbReference type="PROSITE" id="PS50026">
    <property type="entry name" value="EGF_3"/>
    <property type="match status" value="1"/>
</dbReference>
<keyword evidence="2" id="KW-0677">Repeat</keyword>
<evidence type="ECO:0000259" key="6">
    <source>
        <dbReference type="PROSITE" id="PS50026"/>
    </source>
</evidence>
<sequence>MQTSTPRTLMAMPSRKLSKNFSTDLFRTIVVISICHSTKMLKGMLVLLLAGALACIPRQVIINDEEELRSLADCSCCVVELGSDIILSENWEPIPLFTGTLNGRGRTISVSSLASSDGYGGIFRHLNQSRIVNLRILANTAIVDDVTYFGLLAATATDPYFNQVVVEGSLSITAALNTPPVESISIGGALGYLTAVGYVSDILVKLQMVVATTGSATVRLNIGMGVGLVENATLSAVHVTGDLKVTGPARFTVGGVVGNSTGVIQDSESYPAGLTVIRTGTAATTGFSYELDLVVGGIAGICGAIQSSRGTIPNLTVVGISTVGGAAGYLARGTSVSSSSWTNATIKVTSAGDITAGGFVGWSLSPIRNCTSVGSLSIHTEDEPLSPDVPVGPETAGGGFAGRVSADVDECYAYPESVVCISDHCVSYCGGFIGIFHRQDSSIVVKNSAAVTRLVNATGGLYGIAAGFLSRTENEHVHSGAIYLCAAHGDVIYASESGKDKATSWKSSISAGFVGYAEYLQIGNTYAVTNKVISNGYAFSTAAGYGGSLRYRSTIQDSFSVVNMALEISASFFQTLYPGYDKTQGPDDTLTGGASFVAEVYRNSFIDRCYGKAESITLTVNAFNDIEGNRIALLGGLSMLTMTGKLSDSFADVKTMKLKTNSTKVQPHVGTIGGLVSSLGAIDDCWARVSETTVEYSNSQILSPQLDGGIGGLIGSLRLGSTVSNSIAYQTKPIIINGFTPKNLGSVVGYLHDGVVRRVIVNVSFRDVDAPRAFGGLNTSNINTAMVGQVYYLKTATNQNCGDPTPNDSFNTKFSDQIRCIDSAAMQQDGTYDGIDFSDDSIFARGSTGYPYLRNLPTLKDPSRESLADNLREPSASGVTKERQWNYGKVWAGGGDTFNYCPHLQSFQSVRGGKVYVTPGKFNCDSGYSDAFCSTFQCTRNGDCNSGGKCDITSGTCQCSPGFYGSSCSENFCSSNCDGKGTCTQLDSYVFTCVCDQTSYKHGGTCYIGCTDLKDGLCVGPGEAICNMPYISTGTGMCVSSDNLFISEGKLRSKQRTITSMTVALAVLSVAVVVGVVALIVFLLRNRKMTSKSNYKKIQLNDSLPLETHSSRSVL</sequence>
<dbReference type="CDD" id="cd00054">
    <property type="entry name" value="EGF_CA"/>
    <property type="match status" value="1"/>
</dbReference>
<keyword evidence="5" id="KW-0812">Transmembrane</keyword>
<gene>
    <name evidence="7" type="ORF">QR46_0092</name>
</gene>
<keyword evidence="5" id="KW-1133">Transmembrane helix</keyword>
<feature type="disulfide bond" evidence="4">
    <location>
        <begin position="959"/>
        <end position="968"/>
    </location>
</feature>
<dbReference type="Proteomes" id="UP000070089">
    <property type="component" value="Unassembled WGS sequence"/>
</dbReference>
<dbReference type="EMBL" id="JXTI01000001">
    <property type="protein sequence ID" value="KWX15951.1"/>
    <property type="molecule type" value="Genomic_DNA"/>
</dbReference>
<dbReference type="InterPro" id="IPR000742">
    <property type="entry name" value="EGF"/>
</dbReference>
<evidence type="ECO:0000256" key="4">
    <source>
        <dbReference type="PROSITE-ProRule" id="PRU00076"/>
    </source>
</evidence>
<dbReference type="PROSITE" id="PS01186">
    <property type="entry name" value="EGF_2"/>
    <property type="match status" value="1"/>
</dbReference>
<evidence type="ECO:0000256" key="5">
    <source>
        <dbReference type="SAM" id="Phobius"/>
    </source>
</evidence>
<keyword evidence="1 4" id="KW-0245">EGF-like domain</keyword>
<dbReference type="Gene3D" id="2.10.25.10">
    <property type="entry name" value="Laminin"/>
    <property type="match status" value="1"/>
</dbReference>
<organism evidence="7 8">
    <name type="scientific">Giardia duodenalis assemblage B</name>
    <dbReference type="NCBI Taxonomy" id="1394984"/>
    <lineage>
        <taxon>Eukaryota</taxon>
        <taxon>Metamonada</taxon>
        <taxon>Diplomonadida</taxon>
        <taxon>Hexamitidae</taxon>
        <taxon>Giardiinae</taxon>
        <taxon>Giardia</taxon>
    </lineage>
</organism>
<dbReference type="PANTHER" id="PTHR11219">
    <property type="entry name" value="TENEURIN AND N-ACETYLGLUCOSAMINE-1-PHOSPHODIESTER ALPHA-N-ACETYLGLUCOSAMINIDASE"/>
    <property type="match status" value="1"/>
</dbReference>
<evidence type="ECO:0000256" key="3">
    <source>
        <dbReference type="ARBA" id="ARBA00023157"/>
    </source>
</evidence>
<dbReference type="PANTHER" id="PTHR11219:SF69">
    <property type="entry name" value="TENEURIN-A"/>
    <property type="match status" value="1"/>
</dbReference>
<evidence type="ECO:0000313" key="7">
    <source>
        <dbReference type="EMBL" id="KWX15951.1"/>
    </source>
</evidence>
<evidence type="ECO:0000256" key="2">
    <source>
        <dbReference type="ARBA" id="ARBA00022737"/>
    </source>
</evidence>
<dbReference type="AlphaFoldDB" id="A0A132P0W0"/>